<evidence type="ECO:0000313" key="2">
    <source>
        <dbReference type="EMBL" id="QJH95610.1"/>
    </source>
</evidence>
<dbReference type="EMBL" id="MT145188">
    <property type="protein sequence ID" value="QJI04649.1"/>
    <property type="molecule type" value="Genomic_DNA"/>
</dbReference>
<reference evidence="1" key="1">
    <citation type="submission" date="2020-03" db="EMBL/GenBank/DDBJ databases">
        <title>The deep terrestrial virosphere.</title>
        <authorList>
            <person name="Holmfeldt K."/>
            <person name="Nilsson E."/>
            <person name="Simone D."/>
            <person name="Lopez-Fernandez M."/>
            <person name="Wu X."/>
            <person name="de Brujin I."/>
            <person name="Lundin D."/>
            <person name="Andersson A."/>
            <person name="Bertilsson S."/>
            <person name="Dopson M."/>
        </authorList>
    </citation>
    <scope>NUCLEOTIDE SEQUENCE</scope>
    <source>
        <strain evidence="3">MM415A00105</strain>
        <strain evidence="1">TM448A00170</strain>
        <strain evidence="2">TM448B00479</strain>
    </source>
</reference>
<dbReference type="EMBL" id="MT144624">
    <property type="protein sequence ID" value="QJH95610.1"/>
    <property type="molecule type" value="Genomic_DNA"/>
</dbReference>
<name>A0A6H1ZBU5_9ZZZZ</name>
<dbReference type="EMBL" id="MT143983">
    <property type="protein sequence ID" value="QJA44932.1"/>
    <property type="molecule type" value="Genomic_DNA"/>
</dbReference>
<accession>A0A6H1ZBU5</accession>
<organism evidence="1">
    <name type="scientific">viral metagenome</name>
    <dbReference type="NCBI Taxonomy" id="1070528"/>
    <lineage>
        <taxon>unclassified sequences</taxon>
        <taxon>metagenomes</taxon>
        <taxon>organismal metagenomes</taxon>
    </lineage>
</organism>
<evidence type="ECO:0000313" key="3">
    <source>
        <dbReference type="EMBL" id="QJI04649.1"/>
    </source>
</evidence>
<sequence>MRPIRISSCHKCKPEVWEVIGESVKGIYGCDKCKKQTVKILRRKGE</sequence>
<dbReference type="AlphaFoldDB" id="A0A6H1ZBU5"/>
<gene>
    <name evidence="3" type="ORF">MM415A00105_0041</name>
    <name evidence="1" type="ORF">TM448A00170_0023</name>
    <name evidence="2" type="ORF">TM448B00479_0019</name>
</gene>
<evidence type="ECO:0000313" key="1">
    <source>
        <dbReference type="EMBL" id="QJA44932.1"/>
    </source>
</evidence>
<protein>
    <submittedName>
        <fullName evidence="1">Uncharacterized protein</fullName>
    </submittedName>
</protein>
<proteinExistence type="predicted"/>